<keyword evidence="2" id="KW-1003">Cell membrane</keyword>
<evidence type="ECO:0000256" key="2">
    <source>
        <dbReference type="ARBA" id="ARBA00022475"/>
    </source>
</evidence>
<feature type="transmembrane region" description="Helical" evidence="13">
    <location>
        <begin position="21"/>
        <end position="42"/>
    </location>
</feature>
<keyword evidence="7 13" id="KW-1133">Transmembrane helix</keyword>
<dbReference type="EMBL" id="OFSM01000004">
    <property type="protein sequence ID" value="SOY28225.1"/>
    <property type="molecule type" value="Genomic_DNA"/>
</dbReference>
<evidence type="ECO:0000256" key="11">
    <source>
        <dbReference type="ARBA" id="ARBA00023264"/>
    </source>
</evidence>
<evidence type="ECO:0000259" key="14">
    <source>
        <dbReference type="PROSITE" id="PS50035"/>
    </source>
</evidence>
<dbReference type="SUPFAM" id="SSF56024">
    <property type="entry name" value="Phospholipase D/nuclease"/>
    <property type="match status" value="2"/>
</dbReference>
<feature type="transmembrane region" description="Helical" evidence="13">
    <location>
        <begin position="181"/>
        <end position="203"/>
    </location>
</feature>
<dbReference type="Pfam" id="PF13091">
    <property type="entry name" value="PLDc_2"/>
    <property type="match status" value="2"/>
</dbReference>
<dbReference type="AlphaFoldDB" id="A0A2K4ZCN0"/>
<keyword evidence="4 15" id="KW-0808">Transferase</keyword>
<keyword evidence="16" id="KW-1185">Reference proteome</keyword>
<keyword evidence="9 13" id="KW-0472">Membrane</keyword>
<evidence type="ECO:0000256" key="4">
    <source>
        <dbReference type="ARBA" id="ARBA00022679"/>
    </source>
</evidence>
<dbReference type="GO" id="GO:0008808">
    <property type="term" value="F:cardiolipin synthase activity"/>
    <property type="evidence" value="ECO:0007669"/>
    <property type="project" value="UniProtKB-UniRule"/>
</dbReference>
<evidence type="ECO:0000256" key="7">
    <source>
        <dbReference type="ARBA" id="ARBA00022989"/>
    </source>
</evidence>
<dbReference type="PANTHER" id="PTHR21248">
    <property type="entry name" value="CARDIOLIPIN SYNTHASE"/>
    <property type="match status" value="1"/>
</dbReference>
<protein>
    <recommendedName>
        <fullName evidence="12">Cardiolipin synthase</fullName>
        <ecNumber evidence="12">2.7.8.-</ecNumber>
    </recommendedName>
</protein>
<dbReference type="PANTHER" id="PTHR21248:SF22">
    <property type="entry name" value="PHOSPHOLIPASE D"/>
    <property type="match status" value="1"/>
</dbReference>
<comment type="subcellular location">
    <subcellularLocation>
        <location evidence="1">Cell membrane</location>
        <topology evidence="1">Multi-pass membrane protein</topology>
    </subcellularLocation>
</comment>
<dbReference type="InterPro" id="IPR022924">
    <property type="entry name" value="Cardiolipin_synthase"/>
</dbReference>
<accession>A0A2K4ZCN0</accession>
<dbReference type="GO" id="GO:0005886">
    <property type="term" value="C:plasma membrane"/>
    <property type="evidence" value="ECO:0007669"/>
    <property type="project" value="UniProtKB-SubCell"/>
</dbReference>
<gene>
    <name evidence="15" type="primary">cls</name>
    <name evidence="15" type="ORF">AMURIS_00932</name>
</gene>
<dbReference type="CDD" id="cd09154">
    <property type="entry name" value="PLDc_SMU_988_like_1"/>
    <property type="match status" value="1"/>
</dbReference>
<organism evidence="15 16">
    <name type="scientific">Acetatifactor muris</name>
    <dbReference type="NCBI Taxonomy" id="879566"/>
    <lineage>
        <taxon>Bacteria</taxon>
        <taxon>Bacillati</taxon>
        <taxon>Bacillota</taxon>
        <taxon>Clostridia</taxon>
        <taxon>Lachnospirales</taxon>
        <taxon>Lachnospiraceae</taxon>
        <taxon>Acetatifactor</taxon>
    </lineage>
</organism>
<reference evidence="15 16" key="1">
    <citation type="submission" date="2018-01" db="EMBL/GenBank/DDBJ databases">
        <authorList>
            <person name="Gaut B.S."/>
            <person name="Morton B.R."/>
            <person name="Clegg M.T."/>
            <person name="Duvall M.R."/>
        </authorList>
    </citation>
    <scope>NUCLEOTIDE SEQUENCE [LARGE SCALE GENOMIC DNA]</scope>
    <source>
        <strain evidence="15">GP69</strain>
    </source>
</reference>
<dbReference type="GO" id="GO:0032049">
    <property type="term" value="P:cardiolipin biosynthetic process"/>
    <property type="evidence" value="ECO:0007669"/>
    <property type="project" value="UniProtKB-UniRule"/>
</dbReference>
<dbReference type="Proteomes" id="UP000236311">
    <property type="component" value="Unassembled WGS sequence"/>
</dbReference>
<dbReference type="SMART" id="SM00155">
    <property type="entry name" value="PLDc"/>
    <property type="match status" value="2"/>
</dbReference>
<evidence type="ECO:0000256" key="6">
    <source>
        <dbReference type="ARBA" id="ARBA00022737"/>
    </source>
</evidence>
<keyword evidence="5 13" id="KW-0812">Transmembrane</keyword>
<dbReference type="Pfam" id="PF13396">
    <property type="entry name" value="PLDc_N"/>
    <property type="match status" value="1"/>
</dbReference>
<keyword evidence="6" id="KW-0677">Repeat</keyword>
<evidence type="ECO:0000256" key="8">
    <source>
        <dbReference type="ARBA" id="ARBA00023098"/>
    </source>
</evidence>
<evidence type="ECO:0000256" key="12">
    <source>
        <dbReference type="NCBIfam" id="TIGR04265"/>
    </source>
</evidence>
<keyword evidence="10" id="KW-0594">Phospholipid biosynthesis</keyword>
<feature type="domain" description="PLD phosphodiesterase" evidence="14">
    <location>
        <begin position="254"/>
        <end position="281"/>
    </location>
</feature>
<evidence type="ECO:0000256" key="5">
    <source>
        <dbReference type="ARBA" id="ARBA00022692"/>
    </source>
</evidence>
<feature type="transmembrane region" description="Helical" evidence="13">
    <location>
        <begin position="78"/>
        <end position="98"/>
    </location>
</feature>
<evidence type="ECO:0000256" key="9">
    <source>
        <dbReference type="ARBA" id="ARBA00023136"/>
    </source>
</evidence>
<name>A0A2K4ZCN0_9FIRM</name>
<dbReference type="CDD" id="cd09160">
    <property type="entry name" value="PLDc_SMU_988_like_2"/>
    <property type="match status" value="1"/>
</dbReference>
<dbReference type="NCBIfam" id="TIGR04265">
    <property type="entry name" value="bac_cardiolipin"/>
    <property type="match status" value="1"/>
</dbReference>
<dbReference type="RefSeq" id="WP_103238333.1">
    <property type="nucleotide sequence ID" value="NZ_CANRXC010000069.1"/>
</dbReference>
<evidence type="ECO:0000313" key="16">
    <source>
        <dbReference type="Proteomes" id="UP000236311"/>
    </source>
</evidence>
<evidence type="ECO:0000256" key="10">
    <source>
        <dbReference type="ARBA" id="ARBA00023209"/>
    </source>
</evidence>
<evidence type="ECO:0000313" key="15">
    <source>
        <dbReference type="EMBL" id="SOY28225.1"/>
    </source>
</evidence>
<keyword evidence="8" id="KW-0443">Lipid metabolism</keyword>
<keyword evidence="3" id="KW-0444">Lipid biosynthesis</keyword>
<keyword evidence="11" id="KW-1208">Phospholipid metabolism</keyword>
<evidence type="ECO:0000256" key="3">
    <source>
        <dbReference type="ARBA" id="ARBA00022516"/>
    </source>
</evidence>
<proteinExistence type="predicted"/>
<dbReference type="OrthoDB" id="9762009at2"/>
<evidence type="ECO:0000256" key="13">
    <source>
        <dbReference type="SAM" id="Phobius"/>
    </source>
</evidence>
<dbReference type="InterPro" id="IPR025202">
    <property type="entry name" value="PLD-like_dom"/>
</dbReference>
<feature type="domain" description="PLD phosphodiesterase" evidence="14">
    <location>
        <begin position="432"/>
        <end position="459"/>
    </location>
</feature>
<sequence>MSIGEKVNTRLGAIKTVIYGRTAMILLGFLAQLIMLALGYILLRNYSYLFYFLFLSISAVAVVYIFNAPDNPDTKLSWMLPIAIFPVFGAIFYVTIVIQPGTKVLYNRLMYQAEHTKKYVLPRADTRDRLRTESPHMGQLAHYLENCDNSPVYDNTQVKYYALGDSQFVDMVEELKKAEKYIFMEFFIVAGGRMLGAILDILLEKARQGVEVRFMYDGTNVLWNLPNDFPQMLEDEGIRCKMFAPIKPIFSPHYNNRDHRKILVVDGRVAFTGGINLADEYINEKERFGHWKDVGIMVRGDAVERFTYMFLEMWNESEREPDTREKYKLPSDASVSSDGYAIPYSVCPLGPERVGERVYLEIINTAHTYVHIMTPYLILDYQMLMALIYAAKRGVEIVIIMPHIPDKKYAFVLAKTYYNQLLESGVKIYEYEPGFVHAKVFVSDDVKAVVGTVNLDYRSLYHHFECGLILYRNSEIAVIEKDVQDTLKKCMEMNTEDYKKMKLIDRALGRLMRIVAPLM</sequence>
<dbReference type="InterPro" id="IPR027379">
    <property type="entry name" value="CLS_N"/>
</dbReference>
<dbReference type="Gene3D" id="3.30.870.10">
    <property type="entry name" value="Endonuclease Chain A"/>
    <property type="match status" value="2"/>
</dbReference>
<dbReference type="EC" id="2.7.8.-" evidence="12"/>
<dbReference type="InterPro" id="IPR001736">
    <property type="entry name" value="PLipase_D/transphosphatidylase"/>
</dbReference>
<dbReference type="PROSITE" id="PS50035">
    <property type="entry name" value="PLD"/>
    <property type="match status" value="2"/>
</dbReference>
<evidence type="ECO:0000256" key="1">
    <source>
        <dbReference type="ARBA" id="ARBA00004651"/>
    </source>
</evidence>
<feature type="transmembrane region" description="Helical" evidence="13">
    <location>
        <begin position="48"/>
        <end position="66"/>
    </location>
</feature>